<reference evidence="2" key="1">
    <citation type="journal article" date="2021" name="Mol. Plant Microbe Interact.">
        <title>Complete Genome Sequence of the Plant-Pathogenic Fungus Colletotrichum lupini.</title>
        <authorList>
            <person name="Baroncelli R."/>
            <person name="Pensec F."/>
            <person name="Da Lio D."/>
            <person name="Boufleur T."/>
            <person name="Vicente I."/>
            <person name="Sarrocco S."/>
            <person name="Picot A."/>
            <person name="Baraldi E."/>
            <person name="Sukno S."/>
            <person name="Thon M."/>
            <person name="Le Floch G."/>
        </authorList>
    </citation>
    <scope>NUCLEOTIDE SEQUENCE</scope>
    <source>
        <strain evidence="2">IMI 504893</strain>
    </source>
</reference>
<feature type="chain" id="PRO_5040265994" evidence="1">
    <location>
        <begin position="21"/>
        <end position="170"/>
    </location>
</feature>
<keyword evidence="3" id="KW-1185">Reference proteome</keyword>
<keyword evidence="1" id="KW-0732">Signal</keyword>
<protein>
    <submittedName>
        <fullName evidence="2">Uncharacterized protein</fullName>
    </submittedName>
</protein>
<dbReference type="EMBL" id="CP019472">
    <property type="protein sequence ID" value="UQC76394.1"/>
    <property type="molecule type" value="Genomic_DNA"/>
</dbReference>
<evidence type="ECO:0000313" key="2">
    <source>
        <dbReference type="EMBL" id="UQC76394.1"/>
    </source>
</evidence>
<evidence type="ECO:0000313" key="3">
    <source>
        <dbReference type="Proteomes" id="UP000830671"/>
    </source>
</evidence>
<dbReference type="GeneID" id="73351821"/>
<accession>A0A9Q8SFL5</accession>
<organism evidence="2 3">
    <name type="scientific">Colletotrichum lupini</name>
    <dbReference type="NCBI Taxonomy" id="145971"/>
    <lineage>
        <taxon>Eukaryota</taxon>
        <taxon>Fungi</taxon>
        <taxon>Dikarya</taxon>
        <taxon>Ascomycota</taxon>
        <taxon>Pezizomycotina</taxon>
        <taxon>Sordariomycetes</taxon>
        <taxon>Hypocreomycetidae</taxon>
        <taxon>Glomerellales</taxon>
        <taxon>Glomerellaceae</taxon>
        <taxon>Colletotrichum</taxon>
        <taxon>Colletotrichum acutatum species complex</taxon>
    </lineage>
</organism>
<dbReference type="RefSeq" id="XP_049138035.1">
    <property type="nucleotide sequence ID" value="XM_049296811.1"/>
</dbReference>
<evidence type="ECO:0000256" key="1">
    <source>
        <dbReference type="SAM" id="SignalP"/>
    </source>
</evidence>
<name>A0A9Q8SFL5_9PEZI</name>
<dbReference type="Proteomes" id="UP000830671">
    <property type="component" value="Chromosome 10"/>
</dbReference>
<dbReference type="AlphaFoldDB" id="A0A9Q8SFL5"/>
<proteinExistence type="predicted"/>
<sequence>MRRELTCGFAAFIVTAVALGTEVRTLSTKTADCSFTSSYDKLPTLTTGQVGTSSVNWQSNTIGGTILASETIVIASELTWVPTLGLIIQSSSQGPASEATQTARSSSTTKTLPSGTTIVQVPASGSEKFMPVSWLSGMLAALALIMLEHFRDACEVDVFWRMSADSVQRC</sequence>
<gene>
    <name evidence="2" type="ORF">CLUP02_17907</name>
</gene>
<feature type="signal peptide" evidence="1">
    <location>
        <begin position="1"/>
        <end position="20"/>
    </location>
</feature>
<dbReference type="KEGG" id="clup:CLUP02_17907"/>